<proteinExistence type="predicted"/>
<name>A0A819U830_9BILA</name>
<evidence type="ECO:0000313" key="2">
    <source>
        <dbReference type="EMBL" id="CAF4099044.1"/>
    </source>
</evidence>
<protein>
    <submittedName>
        <fullName evidence="2">Uncharacterized protein</fullName>
    </submittedName>
</protein>
<dbReference type="EMBL" id="CAJOAX010004677">
    <property type="protein sequence ID" value="CAF3916303.1"/>
    <property type="molecule type" value="Genomic_DNA"/>
</dbReference>
<comment type="caution">
    <text evidence="2">The sequence shown here is derived from an EMBL/GenBank/DDBJ whole genome shotgun (WGS) entry which is preliminary data.</text>
</comment>
<dbReference type="Proteomes" id="UP000663874">
    <property type="component" value="Unassembled WGS sequence"/>
</dbReference>
<accession>A0A819U830</accession>
<gene>
    <name evidence="2" type="ORF">FNK824_LOCUS31299</name>
    <name evidence="1" type="ORF">OTI717_LOCUS24574</name>
</gene>
<sequence length="74" mass="8874">IRWDPLSDCSPWAAKNPKAFRVGDKVLVLFNDAELYPARLIRFGLKNEWMIEFDDKIQGKQWISPNRLFFREEF</sequence>
<reference evidence="2" key="1">
    <citation type="submission" date="2021-02" db="EMBL/GenBank/DDBJ databases">
        <authorList>
            <person name="Nowell W R."/>
        </authorList>
    </citation>
    <scope>NUCLEOTIDE SEQUENCE</scope>
</reference>
<feature type="non-terminal residue" evidence="2">
    <location>
        <position position="1"/>
    </location>
</feature>
<evidence type="ECO:0000313" key="1">
    <source>
        <dbReference type="EMBL" id="CAF3916303.1"/>
    </source>
</evidence>
<organism evidence="2 3">
    <name type="scientific">Rotaria sordida</name>
    <dbReference type="NCBI Taxonomy" id="392033"/>
    <lineage>
        <taxon>Eukaryota</taxon>
        <taxon>Metazoa</taxon>
        <taxon>Spiralia</taxon>
        <taxon>Gnathifera</taxon>
        <taxon>Rotifera</taxon>
        <taxon>Eurotatoria</taxon>
        <taxon>Bdelloidea</taxon>
        <taxon>Philodinida</taxon>
        <taxon>Philodinidae</taxon>
        <taxon>Rotaria</taxon>
    </lineage>
</organism>
<evidence type="ECO:0000313" key="3">
    <source>
        <dbReference type="Proteomes" id="UP000663874"/>
    </source>
</evidence>
<dbReference type="Gene3D" id="2.30.30.140">
    <property type="match status" value="1"/>
</dbReference>
<dbReference type="AlphaFoldDB" id="A0A819U830"/>
<dbReference type="Proteomes" id="UP000663823">
    <property type="component" value="Unassembled WGS sequence"/>
</dbReference>
<dbReference type="EMBL" id="CAJOBE010010052">
    <property type="protein sequence ID" value="CAF4099044.1"/>
    <property type="molecule type" value="Genomic_DNA"/>
</dbReference>